<keyword evidence="3" id="KW-1185">Reference proteome</keyword>
<sequence length="378" mass="42455">MSETRILLASLLKPLNDTRMYEKLGLSLCKLPETQVHLAGFQAPLPEASPANLHFHPIFRFSRLSAGRFLAQQKYERLLHTLKPDLVIACTHELLQASLRYCRQYGAKLVYDVQENYTLNLTSQRHYPPLLRQLLARWVGSTEQRASPAVAHFLLAEESYAQELPFLRPGCFTVIGNKYKPAANYTLPATPVGLGNAPLRLLYSGTIAELYGVFEAVDLAEALHDLAPSTTLTIIGYCAHRQTLQKLQQRLQGKSYITLIGGDRLVPHQQILQHIQACNLGLLPYRPNPSTERCMPTKLYEYMAYALPVLVPENPLWQNVVVAAGAGLAIDFRQVSPLELLARIQQGLFYTSGVPQDVYWETEEKKLLGVISKIIDSH</sequence>
<evidence type="ECO:0000313" key="2">
    <source>
        <dbReference type="EMBL" id="TPE42497.1"/>
    </source>
</evidence>
<dbReference type="InterPro" id="IPR001296">
    <property type="entry name" value="Glyco_trans_1"/>
</dbReference>
<organism evidence="2 3">
    <name type="scientific">Pontibacter mangrovi</name>
    <dbReference type="NCBI Taxonomy" id="2589816"/>
    <lineage>
        <taxon>Bacteria</taxon>
        <taxon>Pseudomonadati</taxon>
        <taxon>Bacteroidota</taxon>
        <taxon>Cytophagia</taxon>
        <taxon>Cytophagales</taxon>
        <taxon>Hymenobacteraceae</taxon>
        <taxon>Pontibacter</taxon>
    </lineage>
</organism>
<accession>A0A501W6Q4</accession>
<keyword evidence="2" id="KW-0808">Transferase</keyword>
<dbReference type="RefSeq" id="WP_140623282.1">
    <property type="nucleotide sequence ID" value="NZ_VFRQ01000012.1"/>
</dbReference>
<evidence type="ECO:0000259" key="1">
    <source>
        <dbReference type="Pfam" id="PF00534"/>
    </source>
</evidence>
<gene>
    <name evidence="2" type="ORF">FJM65_18015</name>
</gene>
<reference evidence="2 3" key="1">
    <citation type="submission" date="2019-06" db="EMBL/GenBank/DDBJ databases">
        <title>A novel bacterium of genus Pontibacter, isolated from marine sediment.</title>
        <authorList>
            <person name="Huang H."/>
            <person name="Mo K."/>
            <person name="Hu Y."/>
        </authorList>
    </citation>
    <scope>NUCLEOTIDE SEQUENCE [LARGE SCALE GENOMIC DNA]</scope>
    <source>
        <strain evidence="2 3">HB172049</strain>
    </source>
</reference>
<dbReference type="EMBL" id="VFRQ01000012">
    <property type="protein sequence ID" value="TPE42497.1"/>
    <property type="molecule type" value="Genomic_DNA"/>
</dbReference>
<dbReference type="SUPFAM" id="SSF53756">
    <property type="entry name" value="UDP-Glycosyltransferase/glycogen phosphorylase"/>
    <property type="match status" value="1"/>
</dbReference>
<dbReference type="GO" id="GO:0016757">
    <property type="term" value="F:glycosyltransferase activity"/>
    <property type="evidence" value="ECO:0007669"/>
    <property type="project" value="InterPro"/>
</dbReference>
<dbReference type="AlphaFoldDB" id="A0A501W6Q4"/>
<dbReference type="OrthoDB" id="925984at2"/>
<dbReference type="Proteomes" id="UP000316727">
    <property type="component" value="Unassembled WGS sequence"/>
</dbReference>
<comment type="caution">
    <text evidence="2">The sequence shown here is derived from an EMBL/GenBank/DDBJ whole genome shotgun (WGS) entry which is preliminary data.</text>
</comment>
<dbReference type="Pfam" id="PF00534">
    <property type="entry name" value="Glycos_transf_1"/>
    <property type="match status" value="1"/>
</dbReference>
<dbReference type="Gene3D" id="3.40.50.2000">
    <property type="entry name" value="Glycogen Phosphorylase B"/>
    <property type="match status" value="1"/>
</dbReference>
<protein>
    <submittedName>
        <fullName evidence="2">Glycosyltransferase family 4 protein</fullName>
    </submittedName>
</protein>
<evidence type="ECO:0000313" key="3">
    <source>
        <dbReference type="Proteomes" id="UP000316727"/>
    </source>
</evidence>
<name>A0A501W6Q4_9BACT</name>
<proteinExistence type="predicted"/>
<feature type="domain" description="Glycosyl transferase family 1" evidence="1">
    <location>
        <begin position="200"/>
        <end position="335"/>
    </location>
</feature>